<evidence type="ECO:0000256" key="5">
    <source>
        <dbReference type="ARBA" id="ARBA00022630"/>
    </source>
</evidence>
<dbReference type="GO" id="GO:0006537">
    <property type="term" value="P:glutamate biosynthetic process"/>
    <property type="evidence" value="ECO:0007669"/>
    <property type="project" value="UniProtKB-KW"/>
</dbReference>
<keyword evidence="6" id="KW-0288">FMN</keyword>
<evidence type="ECO:0000256" key="1">
    <source>
        <dbReference type="ARBA" id="ARBA00001917"/>
    </source>
</evidence>
<evidence type="ECO:0000256" key="3">
    <source>
        <dbReference type="ARBA" id="ARBA00009716"/>
    </source>
</evidence>
<comment type="cofactor">
    <cofactor evidence="2">
        <name>[3Fe-4S] cluster</name>
        <dbReference type="ChEBI" id="CHEBI:21137"/>
    </cofactor>
</comment>
<dbReference type="PANTHER" id="PTHR11938:SF133">
    <property type="entry name" value="GLUTAMATE SYNTHASE (NADH)"/>
    <property type="match status" value="1"/>
</dbReference>
<keyword evidence="7" id="KW-0479">Metal-binding</keyword>
<comment type="cofactor">
    <cofactor evidence="1">
        <name>FMN</name>
        <dbReference type="ChEBI" id="CHEBI:58210"/>
    </cofactor>
</comment>
<dbReference type="PROSITE" id="PS51278">
    <property type="entry name" value="GATASE_TYPE_2"/>
    <property type="match status" value="1"/>
</dbReference>
<dbReference type="SUPFAM" id="SSF56235">
    <property type="entry name" value="N-terminal nucleophile aminohydrolases (Ntn hydrolases)"/>
    <property type="match status" value="1"/>
</dbReference>
<name>A0A915DAE5_9BILA</name>
<dbReference type="GO" id="GO:0051538">
    <property type="term" value="F:3 iron, 4 sulfur cluster binding"/>
    <property type="evidence" value="ECO:0007669"/>
    <property type="project" value="UniProtKB-KW"/>
</dbReference>
<dbReference type="GO" id="GO:0016041">
    <property type="term" value="F:glutamate synthase (ferredoxin) activity"/>
    <property type="evidence" value="ECO:0007669"/>
    <property type="project" value="UniProtKB-EC"/>
</dbReference>
<accession>A0A915DAE5</accession>
<dbReference type="GO" id="GO:0019676">
    <property type="term" value="P:ammonia assimilation cycle"/>
    <property type="evidence" value="ECO:0007669"/>
    <property type="project" value="TreeGrafter"/>
</dbReference>
<reference evidence="18" key="1">
    <citation type="submission" date="2022-11" db="UniProtKB">
        <authorList>
            <consortium name="WormBaseParasite"/>
        </authorList>
    </citation>
    <scope>IDENTIFICATION</scope>
</reference>
<organism evidence="17 18">
    <name type="scientific">Ditylenchus dipsaci</name>
    <dbReference type="NCBI Taxonomy" id="166011"/>
    <lineage>
        <taxon>Eukaryota</taxon>
        <taxon>Metazoa</taxon>
        <taxon>Ecdysozoa</taxon>
        <taxon>Nematoda</taxon>
        <taxon>Chromadorea</taxon>
        <taxon>Rhabditida</taxon>
        <taxon>Tylenchina</taxon>
        <taxon>Tylenchomorpha</taxon>
        <taxon>Sphaerularioidea</taxon>
        <taxon>Anguinidae</taxon>
        <taxon>Anguininae</taxon>
        <taxon>Ditylenchus</taxon>
    </lineage>
</organism>
<evidence type="ECO:0000256" key="10">
    <source>
        <dbReference type="ARBA" id="ARBA00023004"/>
    </source>
</evidence>
<keyword evidence="17" id="KW-1185">Reference proteome</keyword>
<evidence type="ECO:0000256" key="7">
    <source>
        <dbReference type="ARBA" id="ARBA00022723"/>
    </source>
</evidence>
<evidence type="ECO:0000256" key="14">
    <source>
        <dbReference type="ARBA" id="ARBA00037928"/>
    </source>
</evidence>
<evidence type="ECO:0000256" key="15">
    <source>
        <dbReference type="ARBA" id="ARBA00039085"/>
    </source>
</evidence>
<keyword evidence="4" id="KW-0028">Amino-acid biosynthesis</keyword>
<evidence type="ECO:0000313" key="18">
    <source>
        <dbReference type="WBParaSite" id="jg17795"/>
    </source>
</evidence>
<evidence type="ECO:0000256" key="8">
    <source>
        <dbReference type="ARBA" id="ARBA00022962"/>
    </source>
</evidence>
<keyword evidence="5" id="KW-0285">Flavoprotein</keyword>
<comment type="similarity">
    <text evidence="3">Belongs to the glutamate synthase family.</text>
</comment>
<protein>
    <recommendedName>
        <fullName evidence="15">glutamate synthase (ferredoxin)</fullName>
        <ecNumber evidence="15">1.4.7.1</ecNumber>
    </recommendedName>
</protein>
<evidence type="ECO:0000256" key="13">
    <source>
        <dbReference type="ARBA" id="ARBA00023291"/>
    </source>
</evidence>
<keyword evidence="11" id="KW-0411">Iron-sulfur</keyword>
<dbReference type="Gene3D" id="3.60.20.10">
    <property type="entry name" value="Glutamine Phosphoribosylpyrophosphate, subunit 1, domain 1"/>
    <property type="match status" value="2"/>
</dbReference>
<dbReference type="Pfam" id="PF00310">
    <property type="entry name" value="GATase_2"/>
    <property type="match status" value="2"/>
</dbReference>
<dbReference type="InterPro" id="IPR050711">
    <property type="entry name" value="ET-N_metabolism_enzyme"/>
</dbReference>
<sequence length="242" mass="27288">MVILTEEQFQQAATKTLWRPQLEKDNCGVGFVTSIKGIATHKILQEGRIMLERMAHRGACGCDNDSGDGAGVLTAIPDKLYRDEIKKNTNIDLPPHGQYATGILFLHLDSYKQAKESFCLGEEARKTEPCIRQVFVTADYADDKERFDRSIYILRKQTVAGMEKQSIKCYVVSLSSSTIVYKGQFNPYQLYNYYDDLMNPEFTTHLAMVHSRFSTNTFPAGKGHSQTGWSLTMEKSTPFAAT</sequence>
<dbReference type="AlphaFoldDB" id="A0A915DAE5"/>
<keyword evidence="8" id="KW-0315">Glutamine amidotransferase</keyword>
<keyword evidence="12" id="KW-0314">Glutamate biosynthesis</keyword>
<dbReference type="EC" id="1.4.7.1" evidence="15"/>
<dbReference type="WBParaSite" id="jg17795">
    <property type="protein sequence ID" value="jg17795"/>
    <property type="gene ID" value="jg17795"/>
</dbReference>
<dbReference type="PANTHER" id="PTHR11938">
    <property type="entry name" value="FAD NADPH DEHYDROGENASE/OXIDOREDUCTASE"/>
    <property type="match status" value="1"/>
</dbReference>
<dbReference type="InterPro" id="IPR017932">
    <property type="entry name" value="GATase_2_dom"/>
</dbReference>
<keyword evidence="9" id="KW-0560">Oxidoreductase</keyword>
<evidence type="ECO:0000256" key="11">
    <source>
        <dbReference type="ARBA" id="ARBA00023014"/>
    </source>
</evidence>
<proteinExistence type="inferred from homology"/>
<evidence type="ECO:0000256" key="12">
    <source>
        <dbReference type="ARBA" id="ARBA00023164"/>
    </source>
</evidence>
<feature type="domain" description="Glutamine amidotransferase type-2" evidence="16">
    <location>
        <begin position="27"/>
        <end position="242"/>
    </location>
</feature>
<keyword evidence="10" id="KW-0408">Iron</keyword>
<keyword evidence="13" id="KW-0003">3Fe-4S</keyword>
<evidence type="ECO:0000256" key="6">
    <source>
        <dbReference type="ARBA" id="ARBA00022643"/>
    </source>
</evidence>
<evidence type="ECO:0000256" key="4">
    <source>
        <dbReference type="ARBA" id="ARBA00022605"/>
    </source>
</evidence>
<evidence type="ECO:0000256" key="9">
    <source>
        <dbReference type="ARBA" id="ARBA00023002"/>
    </source>
</evidence>
<comment type="pathway">
    <text evidence="14">Amino-acid biosynthesis; L-glutamate biosynthesis via GLT pathway; L-glutamate from 2-oxoglutarate and L-glutamine (ferredoxin route): step 1/1.</text>
</comment>
<evidence type="ECO:0000259" key="16">
    <source>
        <dbReference type="PROSITE" id="PS51278"/>
    </source>
</evidence>
<dbReference type="InterPro" id="IPR029055">
    <property type="entry name" value="Ntn_hydrolases_N"/>
</dbReference>
<dbReference type="Proteomes" id="UP000887574">
    <property type="component" value="Unplaced"/>
</dbReference>
<dbReference type="GO" id="GO:0016040">
    <property type="term" value="F:glutamate synthase (NADH) activity"/>
    <property type="evidence" value="ECO:0007669"/>
    <property type="project" value="TreeGrafter"/>
</dbReference>
<evidence type="ECO:0000313" key="17">
    <source>
        <dbReference type="Proteomes" id="UP000887574"/>
    </source>
</evidence>
<evidence type="ECO:0000256" key="2">
    <source>
        <dbReference type="ARBA" id="ARBA00001927"/>
    </source>
</evidence>
<dbReference type="GO" id="GO:0046872">
    <property type="term" value="F:metal ion binding"/>
    <property type="evidence" value="ECO:0007669"/>
    <property type="project" value="UniProtKB-KW"/>
</dbReference>